<gene>
    <name evidence="2" type="ORF">AB0A88_19450</name>
</gene>
<dbReference type="InterPro" id="IPR045794">
    <property type="entry name" value="Trypco1"/>
</dbReference>
<name>A0ABV3CC10_9ACTN</name>
<dbReference type="NCBIfam" id="NF041216">
    <property type="entry name" value="CU044_2847_fam"/>
    <property type="match status" value="1"/>
</dbReference>
<reference evidence="2 3" key="1">
    <citation type="submission" date="2024-06" db="EMBL/GenBank/DDBJ databases">
        <title>The Natural Products Discovery Center: Release of the First 8490 Sequenced Strains for Exploring Actinobacteria Biosynthetic Diversity.</title>
        <authorList>
            <person name="Kalkreuter E."/>
            <person name="Kautsar S.A."/>
            <person name="Yang D."/>
            <person name="Bader C.D."/>
            <person name="Teijaro C.N."/>
            <person name="Fluegel L."/>
            <person name="Davis C.M."/>
            <person name="Simpson J.R."/>
            <person name="Lauterbach L."/>
            <person name="Steele A.D."/>
            <person name="Gui C."/>
            <person name="Meng S."/>
            <person name="Li G."/>
            <person name="Viehrig K."/>
            <person name="Ye F."/>
            <person name="Su P."/>
            <person name="Kiefer A.F."/>
            <person name="Nichols A."/>
            <person name="Cepeda A.J."/>
            <person name="Yan W."/>
            <person name="Fan B."/>
            <person name="Jiang Y."/>
            <person name="Adhikari A."/>
            <person name="Zheng C.-J."/>
            <person name="Schuster L."/>
            <person name="Cowan T.M."/>
            <person name="Smanski M.J."/>
            <person name="Chevrette M.G."/>
            <person name="De Carvalho L.P.S."/>
            <person name="Shen B."/>
        </authorList>
    </citation>
    <scope>NUCLEOTIDE SEQUENCE [LARGE SCALE GENOMIC DNA]</scope>
    <source>
        <strain evidence="2 3">NPDC045974</strain>
    </source>
</reference>
<feature type="domain" description="Trypsin-co-occurring" evidence="1">
    <location>
        <begin position="7"/>
        <end position="112"/>
    </location>
</feature>
<evidence type="ECO:0000313" key="3">
    <source>
        <dbReference type="Proteomes" id="UP001551329"/>
    </source>
</evidence>
<evidence type="ECO:0000259" key="1">
    <source>
        <dbReference type="Pfam" id="PF19493"/>
    </source>
</evidence>
<protein>
    <submittedName>
        <fullName evidence="2">CU044_2847 family protein</fullName>
    </submittedName>
</protein>
<accession>A0ABV3CC10</accession>
<dbReference type="EMBL" id="JBEZAE010000012">
    <property type="protein sequence ID" value="MEU7072299.1"/>
    <property type="molecule type" value="Genomic_DNA"/>
</dbReference>
<keyword evidence="3" id="KW-1185">Reference proteome</keyword>
<dbReference type="RefSeq" id="WP_358477603.1">
    <property type="nucleotide sequence ID" value="NZ_JBEZAE010000012.1"/>
</dbReference>
<dbReference type="Proteomes" id="UP001551329">
    <property type="component" value="Unassembled WGS sequence"/>
</dbReference>
<organism evidence="2 3">
    <name type="scientific">Streptomyces narbonensis</name>
    <dbReference type="NCBI Taxonomy" id="67333"/>
    <lineage>
        <taxon>Bacteria</taxon>
        <taxon>Bacillati</taxon>
        <taxon>Actinomycetota</taxon>
        <taxon>Actinomycetes</taxon>
        <taxon>Kitasatosporales</taxon>
        <taxon>Streptomycetaceae</taxon>
        <taxon>Streptomyces</taxon>
    </lineage>
</organism>
<dbReference type="Pfam" id="PF19493">
    <property type="entry name" value="Trypco1"/>
    <property type="match status" value="1"/>
</dbReference>
<evidence type="ECO:0000313" key="2">
    <source>
        <dbReference type="EMBL" id="MEU7072299.1"/>
    </source>
</evidence>
<comment type="caution">
    <text evidence="2">The sequence shown here is derived from an EMBL/GenBank/DDBJ whole genome shotgun (WGS) entry which is preliminary data.</text>
</comment>
<proteinExistence type="predicted"/>
<sequence>MSALVTIDVGDGTEIRAEVIELTKPGSGGDAGLRRASGRATEAVALKLDEVRTLIRGMGTWAADTIAGGGPGQPDTFELEFGLKLAVKSGHLVGVIAEAASEASLTVRMSWDTASRRERAQAATEVLEAASPGDSA</sequence>